<dbReference type="SMART" id="SM00870">
    <property type="entry name" value="Asparaginase"/>
    <property type="match status" value="1"/>
</dbReference>
<sequence length="421" mass="43680">MEKRTFGKWSLIHASALTALSLFAAPAGSVFADAAAAASSSVTAAAAAATTSPTLPTTAPAPTTTTGTTAPVRNTAIPPMTDADKASKLPNVLVIATGGTIAGQSVDQTSFQNYKAGSIPIAQMVSELPDKQKIADVETLQFGNSGSSAYSMADLYDLSRSVDEALKTYDGVVVTSGTDTMEEIAYFLDLTVQSDKPVVITGSMRPWTVVGSDAKANLYNAIKLSASGRTASFGTVLMLNDTINLARGVTKTNDYRVDTFETPMLGAVGYIDETTIRIYRAPERALLGPGKGKPVFDLSKIKKADLAKTEIAYSYQDAGGEAIEGFTAAGTKGIVTAGTGAGGISSAMSKARSKAIEQGVVFVTTTRTGSGSVYGGGKGIISGDNLSPQQARILLMLCLSLSSDFETVKSWFATYGVTEIE</sequence>
<keyword evidence="3 11" id="KW-0378">Hydrolase</keyword>
<dbReference type="PRINTS" id="PR00139">
    <property type="entry name" value="ASNGLNASE"/>
</dbReference>
<evidence type="ECO:0000259" key="10">
    <source>
        <dbReference type="Pfam" id="PF17763"/>
    </source>
</evidence>
<dbReference type="InterPro" id="IPR020827">
    <property type="entry name" value="Asparaginase/glutaminase_AS1"/>
</dbReference>
<dbReference type="FunFam" id="3.40.50.1170:FF:000001">
    <property type="entry name" value="L-asparaginase 2"/>
    <property type="match status" value="1"/>
</dbReference>
<dbReference type="Gene3D" id="3.40.50.40">
    <property type="match status" value="1"/>
</dbReference>
<comment type="similarity">
    <text evidence="1">Belongs to the asparaginase 1 family.</text>
</comment>
<accession>A0A839TQ74</accession>
<evidence type="ECO:0000256" key="8">
    <source>
        <dbReference type="SAM" id="SignalP"/>
    </source>
</evidence>
<feature type="domain" description="Asparaginase/glutaminase C-terminal" evidence="10">
    <location>
        <begin position="310"/>
        <end position="412"/>
    </location>
</feature>
<protein>
    <recommendedName>
        <fullName evidence="2">asparaginase</fullName>
        <ecNumber evidence="2">3.5.1.1</ecNumber>
    </recommendedName>
</protein>
<feature type="signal peptide" evidence="8">
    <location>
        <begin position="1"/>
        <end position="24"/>
    </location>
</feature>
<proteinExistence type="inferred from homology"/>
<dbReference type="GO" id="GO:0006528">
    <property type="term" value="P:asparagine metabolic process"/>
    <property type="evidence" value="ECO:0007669"/>
    <property type="project" value="InterPro"/>
</dbReference>
<dbReference type="Proteomes" id="UP000517523">
    <property type="component" value="Unassembled WGS sequence"/>
</dbReference>
<feature type="domain" description="L-asparaginase N-terminal" evidence="9">
    <location>
        <begin position="91"/>
        <end position="282"/>
    </location>
</feature>
<dbReference type="InterPro" id="IPR006034">
    <property type="entry name" value="Asparaginase/glutaminase-like"/>
</dbReference>
<feature type="active site" evidence="6">
    <location>
        <position position="100"/>
    </location>
</feature>
<dbReference type="Pfam" id="PF17763">
    <property type="entry name" value="Asparaginase_C"/>
    <property type="match status" value="1"/>
</dbReference>
<dbReference type="PIRSF" id="PIRSF500176">
    <property type="entry name" value="L_ASNase"/>
    <property type="match status" value="1"/>
</dbReference>
<dbReference type="PANTHER" id="PTHR11707">
    <property type="entry name" value="L-ASPARAGINASE"/>
    <property type="match status" value="1"/>
</dbReference>
<name>A0A839TQ74_9BACL</name>
<dbReference type="RefSeq" id="WP_183583175.1">
    <property type="nucleotide sequence ID" value="NZ_JACHXJ010000003.1"/>
</dbReference>
<keyword evidence="8" id="KW-0732">Signal</keyword>
<dbReference type="EC" id="3.5.1.1" evidence="2"/>
<dbReference type="PROSITE" id="PS00144">
    <property type="entry name" value="ASN_GLN_ASE_1"/>
    <property type="match status" value="1"/>
</dbReference>
<gene>
    <name evidence="11" type="ORF">FHS19_003590</name>
</gene>
<evidence type="ECO:0000313" key="12">
    <source>
        <dbReference type="Proteomes" id="UP000517523"/>
    </source>
</evidence>
<dbReference type="AlphaFoldDB" id="A0A839TQ74"/>
<dbReference type="SUPFAM" id="SSF53774">
    <property type="entry name" value="Glutaminase/Asparaginase"/>
    <property type="match status" value="1"/>
</dbReference>
<dbReference type="GO" id="GO:0004067">
    <property type="term" value="F:asparaginase activity"/>
    <property type="evidence" value="ECO:0007669"/>
    <property type="project" value="UniProtKB-UniRule"/>
</dbReference>
<feature type="binding site" evidence="5">
    <location>
        <begin position="178"/>
        <end position="179"/>
    </location>
    <ligand>
        <name>substrate</name>
    </ligand>
</feature>
<feature type="active site" description="O-isoaspartyl threonine intermediate" evidence="4">
    <location>
        <position position="100"/>
    </location>
</feature>
<evidence type="ECO:0000256" key="4">
    <source>
        <dbReference type="PIRSR" id="PIRSR001220-1"/>
    </source>
</evidence>
<dbReference type="Pfam" id="PF00710">
    <property type="entry name" value="Asparaginase"/>
    <property type="match status" value="1"/>
</dbReference>
<evidence type="ECO:0000256" key="7">
    <source>
        <dbReference type="SAM" id="MobiDB-lite"/>
    </source>
</evidence>
<dbReference type="Gene3D" id="3.40.50.1170">
    <property type="entry name" value="L-asparaginase, N-terminal domain"/>
    <property type="match status" value="1"/>
</dbReference>
<dbReference type="InterPro" id="IPR037152">
    <property type="entry name" value="L-asparaginase_N_sf"/>
</dbReference>
<evidence type="ECO:0000256" key="2">
    <source>
        <dbReference type="ARBA" id="ARBA00012920"/>
    </source>
</evidence>
<evidence type="ECO:0000259" key="9">
    <source>
        <dbReference type="Pfam" id="PF00710"/>
    </source>
</evidence>
<feature type="compositionally biased region" description="Low complexity" evidence="7">
    <location>
        <begin position="49"/>
        <end position="71"/>
    </location>
</feature>
<dbReference type="InterPro" id="IPR036152">
    <property type="entry name" value="Asp/glu_Ase-like_sf"/>
</dbReference>
<dbReference type="PROSITE" id="PS51732">
    <property type="entry name" value="ASN_GLN_ASE_3"/>
    <property type="match status" value="1"/>
</dbReference>
<dbReference type="PANTHER" id="PTHR11707:SF28">
    <property type="entry name" value="60 KDA LYSOPHOSPHOLIPASE"/>
    <property type="match status" value="1"/>
</dbReference>
<dbReference type="CDD" id="cd08964">
    <property type="entry name" value="L-asparaginase_II"/>
    <property type="match status" value="1"/>
</dbReference>
<evidence type="ECO:0000256" key="5">
    <source>
        <dbReference type="PIRSR" id="PIRSR001220-2"/>
    </source>
</evidence>
<dbReference type="InterPro" id="IPR027473">
    <property type="entry name" value="L-asparaginase_C"/>
</dbReference>
<organism evidence="11 12">
    <name type="scientific">Paenibacillus rhizosphaerae</name>
    <dbReference type="NCBI Taxonomy" id="297318"/>
    <lineage>
        <taxon>Bacteria</taxon>
        <taxon>Bacillati</taxon>
        <taxon>Bacillota</taxon>
        <taxon>Bacilli</taxon>
        <taxon>Bacillales</taxon>
        <taxon>Paenibacillaceae</taxon>
        <taxon>Paenibacillus</taxon>
    </lineage>
</organism>
<evidence type="ECO:0000256" key="1">
    <source>
        <dbReference type="ARBA" id="ARBA00010518"/>
    </source>
</evidence>
<dbReference type="EMBL" id="JACHXJ010000003">
    <property type="protein sequence ID" value="MBB3128915.1"/>
    <property type="molecule type" value="Genomic_DNA"/>
</dbReference>
<dbReference type="InterPro" id="IPR040919">
    <property type="entry name" value="Asparaginase_C"/>
</dbReference>
<evidence type="ECO:0000256" key="6">
    <source>
        <dbReference type="PROSITE-ProRule" id="PRU10099"/>
    </source>
</evidence>
<evidence type="ECO:0000256" key="3">
    <source>
        <dbReference type="ARBA" id="ARBA00022801"/>
    </source>
</evidence>
<feature type="chain" id="PRO_5038557864" description="asparaginase" evidence="8">
    <location>
        <begin position="25"/>
        <end position="421"/>
    </location>
</feature>
<feature type="region of interest" description="Disordered" evidence="7">
    <location>
        <begin position="49"/>
        <end position="83"/>
    </location>
</feature>
<feature type="binding site" evidence="5">
    <location>
        <position position="147"/>
    </location>
    <ligand>
        <name>substrate</name>
    </ligand>
</feature>
<dbReference type="InterPro" id="IPR004550">
    <property type="entry name" value="AsnASE_II"/>
</dbReference>
<reference evidence="11 12" key="1">
    <citation type="submission" date="2020-08" db="EMBL/GenBank/DDBJ databases">
        <title>Genomic Encyclopedia of Type Strains, Phase III (KMG-III): the genomes of soil and plant-associated and newly described type strains.</title>
        <authorList>
            <person name="Whitman W."/>
        </authorList>
    </citation>
    <scope>NUCLEOTIDE SEQUENCE [LARGE SCALE GENOMIC DNA]</scope>
    <source>
        <strain evidence="11 12">CECT 5831</strain>
    </source>
</reference>
<dbReference type="PIRSF" id="PIRSF001220">
    <property type="entry name" value="L-ASNase_gatD"/>
    <property type="match status" value="1"/>
</dbReference>
<comment type="caution">
    <text evidence="11">The sequence shown here is derived from an EMBL/GenBank/DDBJ whole genome shotgun (WGS) entry which is preliminary data.</text>
</comment>
<evidence type="ECO:0000313" key="11">
    <source>
        <dbReference type="EMBL" id="MBB3128915.1"/>
    </source>
</evidence>
<dbReference type="InterPro" id="IPR027474">
    <property type="entry name" value="L-asparaginase_N"/>
</dbReference>
<dbReference type="SFLD" id="SFLDS00057">
    <property type="entry name" value="Glutaminase/Asparaginase"/>
    <property type="match status" value="1"/>
</dbReference>